<feature type="binding site" evidence="7">
    <location>
        <position position="8"/>
    </location>
    <ligand>
        <name>Mg(2+)</name>
        <dbReference type="ChEBI" id="CHEBI:18420"/>
        <label>2</label>
    </ligand>
</feature>
<sequence>MELDMVVEIPQGSQNKYEMDHSVGRIRLDRHLFTSTQYPADYGYFPGTLAEDGDPLDAMVPLEWRSFPGCVVRVRPVAVFWMRDEGGPDAKVLCMPAGDPRLEHVRDLRDIPQLQINQIKHFFDIYKRLEPGKSSEVRGWQDRAAAEATVLDAQRRAAEHPDRPVVWPGRPGHVPPPAVPR</sequence>
<name>A0A9X3SFX3_9ACTN</name>
<feature type="compositionally biased region" description="Basic and acidic residues" evidence="8">
    <location>
        <begin position="154"/>
        <end position="163"/>
    </location>
</feature>
<comment type="catalytic activity">
    <reaction evidence="6 7">
        <text>diphosphate + H2O = 2 phosphate + H(+)</text>
        <dbReference type="Rhea" id="RHEA:24576"/>
        <dbReference type="ChEBI" id="CHEBI:15377"/>
        <dbReference type="ChEBI" id="CHEBI:15378"/>
        <dbReference type="ChEBI" id="CHEBI:33019"/>
        <dbReference type="ChEBI" id="CHEBI:43474"/>
        <dbReference type="EC" id="3.6.1.1"/>
    </reaction>
</comment>
<dbReference type="FunFam" id="3.90.80.10:FF:000003">
    <property type="entry name" value="Inorganic pyrophosphatase"/>
    <property type="match status" value="1"/>
</dbReference>
<dbReference type="GO" id="GO:0000287">
    <property type="term" value="F:magnesium ion binding"/>
    <property type="evidence" value="ECO:0007669"/>
    <property type="project" value="UniProtKB-UniRule"/>
</dbReference>
<dbReference type="SUPFAM" id="SSF50324">
    <property type="entry name" value="Inorganic pyrophosphatase"/>
    <property type="match status" value="1"/>
</dbReference>
<feature type="binding site" evidence="7">
    <location>
        <position position="16"/>
    </location>
    <ligand>
        <name>substrate</name>
    </ligand>
</feature>
<evidence type="ECO:0000256" key="7">
    <source>
        <dbReference type="HAMAP-Rule" id="MF_00209"/>
    </source>
</evidence>
<feature type="binding site" evidence="7">
    <location>
        <position position="57"/>
    </location>
    <ligand>
        <name>Mg(2+)</name>
        <dbReference type="ChEBI" id="CHEBI:18420"/>
        <label>1</label>
    </ligand>
</feature>
<dbReference type="InterPro" id="IPR008162">
    <property type="entry name" value="Pyrophosphatase"/>
</dbReference>
<feature type="binding site" evidence="7">
    <location>
        <position position="57"/>
    </location>
    <ligand>
        <name>Mg(2+)</name>
        <dbReference type="ChEBI" id="CHEBI:18420"/>
        <label>2</label>
    </ligand>
</feature>
<feature type="binding site" evidence="7">
    <location>
        <position position="52"/>
    </location>
    <ligand>
        <name>Mg(2+)</name>
        <dbReference type="ChEBI" id="CHEBI:18420"/>
        <label>1</label>
    </ligand>
</feature>
<comment type="subcellular location">
    <subcellularLocation>
        <location evidence="7">Cytoplasm</location>
    </subcellularLocation>
</comment>
<proteinExistence type="inferred from homology"/>
<keyword evidence="5 7" id="KW-0460">Magnesium</keyword>
<evidence type="ECO:0000256" key="4">
    <source>
        <dbReference type="ARBA" id="ARBA00022801"/>
    </source>
</evidence>
<dbReference type="RefSeq" id="WP_270073595.1">
    <property type="nucleotide sequence ID" value="NZ_JAJAQC010000033.1"/>
</dbReference>
<feature type="region of interest" description="Disordered" evidence="8">
    <location>
        <begin position="154"/>
        <end position="181"/>
    </location>
</feature>
<evidence type="ECO:0000256" key="2">
    <source>
        <dbReference type="ARBA" id="ARBA00022490"/>
    </source>
</evidence>
<keyword evidence="4 7" id="KW-0378">Hydrolase</keyword>
<accession>A0A9X3SFX3</accession>
<keyword evidence="2 7" id="KW-0963">Cytoplasm</keyword>
<dbReference type="InterPro" id="IPR036649">
    <property type="entry name" value="Pyrophosphatase_sf"/>
</dbReference>
<feature type="binding site" evidence="7">
    <location>
        <position position="126"/>
    </location>
    <ligand>
        <name>substrate</name>
    </ligand>
</feature>
<comment type="similarity">
    <text evidence="7">Belongs to the PPase family.</text>
</comment>
<keyword evidence="3 7" id="KW-0479">Metal-binding</keyword>
<dbReference type="GO" id="GO:0004427">
    <property type="term" value="F:inorganic diphosphate phosphatase activity"/>
    <property type="evidence" value="ECO:0007669"/>
    <property type="project" value="UniProtKB-UniRule"/>
</dbReference>
<dbReference type="GO" id="GO:0005737">
    <property type="term" value="C:cytoplasm"/>
    <property type="evidence" value="ECO:0007669"/>
    <property type="project" value="UniProtKB-SubCell"/>
</dbReference>
<evidence type="ECO:0000256" key="1">
    <source>
        <dbReference type="ARBA" id="ARBA00001946"/>
    </source>
</evidence>
<dbReference type="Pfam" id="PF00719">
    <property type="entry name" value="Pyrophosphatase"/>
    <property type="match status" value="1"/>
</dbReference>
<feature type="binding site" evidence="7">
    <location>
        <position position="42"/>
    </location>
    <ligand>
        <name>substrate</name>
    </ligand>
</feature>
<dbReference type="GO" id="GO:0006796">
    <property type="term" value="P:phosphate-containing compound metabolic process"/>
    <property type="evidence" value="ECO:0007669"/>
    <property type="project" value="InterPro"/>
</dbReference>
<evidence type="ECO:0000256" key="6">
    <source>
        <dbReference type="ARBA" id="ARBA00047820"/>
    </source>
</evidence>
<evidence type="ECO:0000256" key="3">
    <source>
        <dbReference type="ARBA" id="ARBA00022723"/>
    </source>
</evidence>
<evidence type="ECO:0000313" key="9">
    <source>
        <dbReference type="EMBL" id="MDA0566337.1"/>
    </source>
</evidence>
<comment type="cofactor">
    <cofactor evidence="1 7">
        <name>Mg(2+)</name>
        <dbReference type="ChEBI" id="CHEBI:18420"/>
    </cofactor>
</comment>
<dbReference type="CDD" id="cd00412">
    <property type="entry name" value="pyrophosphatase"/>
    <property type="match status" value="1"/>
</dbReference>
<feature type="binding site" evidence="7">
    <location>
        <position position="89"/>
    </location>
    <ligand>
        <name>Mg(2+)</name>
        <dbReference type="ChEBI" id="CHEBI:18420"/>
        <label>3</label>
    </ligand>
</feature>
<dbReference type="PROSITE" id="PS00387">
    <property type="entry name" value="PPASE"/>
    <property type="match status" value="1"/>
</dbReference>
<dbReference type="Proteomes" id="UP001140076">
    <property type="component" value="Unassembled WGS sequence"/>
</dbReference>
<dbReference type="EMBL" id="JAJAQC010000033">
    <property type="protein sequence ID" value="MDA0566337.1"/>
    <property type="molecule type" value="Genomic_DNA"/>
</dbReference>
<feature type="active site" description="Proton acceptor" evidence="7">
    <location>
        <position position="89"/>
    </location>
</feature>
<organism evidence="9 10">
    <name type="scientific">Streptomonospora mangrovi</name>
    <dbReference type="NCBI Taxonomy" id="2883123"/>
    <lineage>
        <taxon>Bacteria</taxon>
        <taxon>Bacillati</taxon>
        <taxon>Actinomycetota</taxon>
        <taxon>Actinomycetes</taxon>
        <taxon>Streptosporangiales</taxon>
        <taxon>Nocardiopsidaceae</taxon>
        <taxon>Streptomonospora</taxon>
    </lineage>
</organism>
<reference evidence="9" key="1">
    <citation type="submission" date="2021-10" db="EMBL/GenBank/DDBJ databases">
        <title>Streptomonospora sp. nov., isolated from mangrove soil.</title>
        <authorList>
            <person name="Chen X."/>
            <person name="Ge X."/>
            <person name="Liu W."/>
        </authorList>
    </citation>
    <scope>NUCLEOTIDE SEQUENCE</scope>
    <source>
        <strain evidence="9">S1-112</strain>
    </source>
</reference>
<feature type="binding site" evidence="7">
    <location>
        <position position="89"/>
    </location>
    <ligand>
        <name>Mg(2+)</name>
        <dbReference type="ChEBI" id="CHEBI:18420"/>
        <label>1</label>
    </ligand>
</feature>
<protein>
    <recommendedName>
        <fullName evidence="7">Inorganic pyrophosphatase</fullName>
        <ecNumber evidence="7">3.6.1.1</ecNumber>
    </recommendedName>
    <alternativeName>
        <fullName evidence="7">Pyrophosphate phospho-hydrolase</fullName>
        <shortName evidence="7">PPase</shortName>
    </alternativeName>
</protein>
<dbReference type="PANTHER" id="PTHR10286">
    <property type="entry name" value="INORGANIC PYROPHOSPHATASE"/>
    <property type="match status" value="1"/>
</dbReference>
<evidence type="ECO:0000313" key="10">
    <source>
        <dbReference type="Proteomes" id="UP001140076"/>
    </source>
</evidence>
<dbReference type="EC" id="3.6.1.1" evidence="7"/>
<comment type="caution">
    <text evidence="9">The sequence shown here is derived from an EMBL/GenBank/DDBJ whole genome shotgun (WGS) entry which is preliminary data.</text>
</comment>
<keyword evidence="10" id="KW-1185">Reference proteome</keyword>
<comment type="subunit">
    <text evidence="7">Homohexamer.</text>
</comment>
<dbReference type="AlphaFoldDB" id="A0A9X3SFX3"/>
<feature type="binding site" evidence="7">
    <location>
        <position position="84"/>
    </location>
    <ligand>
        <name>Mg(2+)</name>
        <dbReference type="ChEBI" id="CHEBI:18420"/>
        <label>3</label>
    </ligand>
</feature>
<dbReference type="HAMAP" id="MF_00209">
    <property type="entry name" value="Inorganic_PPase"/>
    <property type="match status" value="1"/>
</dbReference>
<gene>
    <name evidence="7" type="primary">ppa</name>
    <name evidence="9" type="ORF">LG943_18745</name>
</gene>
<feature type="binding site" evidence="7">
    <location>
        <position position="30"/>
    </location>
    <ligand>
        <name>substrate</name>
    </ligand>
</feature>
<evidence type="ECO:0000256" key="5">
    <source>
        <dbReference type="ARBA" id="ARBA00022842"/>
    </source>
</evidence>
<comment type="function">
    <text evidence="7">Catalyzes the hydrolysis of inorganic pyrophosphate (PPi) forming two phosphate ions.</text>
</comment>
<dbReference type="Gene3D" id="3.90.80.10">
    <property type="entry name" value="Inorganic pyrophosphatase"/>
    <property type="match status" value="1"/>
</dbReference>
<evidence type="ECO:0000256" key="8">
    <source>
        <dbReference type="SAM" id="MobiDB-lite"/>
    </source>
</evidence>